<dbReference type="VEuPathDB" id="FungiDB:RhiirFUN_011896"/>
<comment type="caution">
    <text evidence="1">The sequence shown here is derived from an EMBL/GenBank/DDBJ whole genome shotgun (WGS) entry which is preliminary data.</text>
</comment>
<sequence length="73" mass="8496">MSGAPTDFLNVHTMGDTYKKVQERVDSLNSVLLNFLNYDVRYAKKILSKGSIYFFKREGRLCRRRRIFCGLSA</sequence>
<dbReference type="EMBL" id="LLXJ01002660">
    <property type="protein sequence ID" value="PKB98375.1"/>
    <property type="molecule type" value="Genomic_DNA"/>
</dbReference>
<name>A0A2N0NV25_9GLOM</name>
<dbReference type="AlphaFoldDB" id="A0A2N0NV25"/>
<dbReference type="VEuPathDB" id="FungiDB:RhiirA1_421521"/>
<reference evidence="1 2" key="1">
    <citation type="submission" date="2016-04" db="EMBL/GenBank/DDBJ databases">
        <title>Genome analyses suggest a sexual origin of heterokaryosis in a supposedly ancient asexual fungus.</title>
        <authorList>
            <person name="Ropars J."/>
            <person name="Sedzielewska K."/>
            <person name="Noel J."/>
            <person name="Charron P."/>
            <person name="Farinelli L."/>
            <person name="Marton T."/>
            <person name="Kruger M."/>
            <person name="Pelin A."/>
            <person name="Brachmann A."/>
            <person name="Corradi N."/>
        </authorList>
    </citation>
    <scope>NUCLEOTIDE SEQUENCE [LARGE SCALE GENOMIC DNA]</scope>
    <source>
        <strain evidence="1 2">A5</strain>
    </source>
</reference>
<protein>
    <submittedName>
        <fullName evidence="1">Uncharacterized protein</fullName>
    </submittedName>
</protein>
<evidence type="ECO:0000313" key="2">
    <source>
        <dbReference type="Proteomes" id="UP000232722"/>
    </source>
</evidence>
<evidence type="ECO:0000313" key="1">
    <source>
        <dbReference type="EMBL" id="PKB98375.1"/>
    </source>
</evidence>
<accession>A0A2N0NV25</accession>
<reference evidence="1 2" key="2">
    <citation type="submission" date="2017-09" db="EMBL/GenBank/DDBJ databases">
        <title>Extensive intraspecific genome diversity in a model arbuscular mycorrhizal fungus.</title>
        <authorList>
            <person name="Chen E.C."/>
            <person name="Morin E."/>
            <person name="Beaudet D."/>
            <person name="Noel J."/>
            <person name="Ndikumana S."/>
            <person name="Charron P."/>
            <person name="St-Onge C."/>
            <person name="Giorgi J."/>
            <person name="Grigoriev I.V."/>
            <person name="Roux C."/>
            <person name="Martin F.M."/>
            <person name="Corradi N."/>
        </authorList>
    </citation>
    <scope>NUCLEOTIDE SEQUENCE [LARGE SCALE GENOMIC DNA]</scope>
    <source>
        <strain evidence="1 2">A5</strain>
    </source>
</reference>
<gene>
    <name evidence="1" type="ORF">RhiirA5_367000</name>
</gene>
<proteinExistence type="predicted"/>
<dbReference type="Proteomes" id="UP000232722">
    <property type="component" value="Unassembled WGS sequence"/>
</dbReference>
<organism evidence="1 2">
    <name type="scientific">Rhizophagus irregularis</name>
    <dbReference type="NCBI Taxonomy" id="588596"/>
    <lineage>
        <taxon>Eukaryota</taxon>
        <taxon>Fungi</taxon>
        <taxon>Fungi incertae sedis</taxon>
        <taxon>Mucoromycota</taxon>
        <taxon>Glomeromycotina</taxon>
        <taxon>Glomeromycetes</taxon>
        <taxon>Glomerales</taxon>
        <taxon>Glomeraceae</taxon>
        <taxon>Rhizophagus</taxon>
    </lineage>
</organism>